<gene>
    <name evidence="3" type="ORF">PO878_21550</name>
</gene>
<dbReference type="PROSITE" id="PS51257">
    <property type="entry name" value="PROKAR_LIPOPROTEIN"/>
    <property type="match status" value="1"/>
</dbReference>
<feature type="region of interest" description="Disordered" evidence="1">
    <location>
        <begin position="146"/>
        <end position="165"/>
    </location>
</feature>
<accession>A0AAE9Y5W4</accession>
<dbReference type="AlphaFoldDB" id="A0AAE9Y5W4"/>
<evidence type="ECO:0000256" key="1">
    <source>
        <dbReference type="SAM" id="MobiDB-lite"/>
    </source>
</evidence>
<evidence type="ECO:0000313" key="4">
    <source>
        <dbReference type="Proteomes" id="UP001216390"/>
    </source>
</evidence>
<reference evidence="3" key="1">
    <citation type="submission" date="2023-01" db="EMBL/GenBank/DDBJ databases">
        <title>The diversity of Class Acidimicrobiia in South China Sea sediment environments and the proposal of Iamia marina sp. nov., a novel species of the genus Iamia.</title>
        <authorList>
            <person name="He Y."/>
            <person name="Tian X."/>
        </authorList>
    </citation>
    <scope>NUCLEOTIDE SEQUENCE</scope>
    <source>
        <strain evidence="3">DSM 19957</strain>
    </source>
</reference>
<feature type="region of interest" description="Disordered" evidence="1">
    <location>
        <begin position="29"/>
        <end position="55"/>
    </location>
</feature>
<dbReference type="KEGG" id="ima:PO878_21550"/>
<dbReference type="Pfam" id="PF02643">
    <property type="entry name" value="DUF192"/>
    <property type="match status" value="1"/>
</dbReference>
<dbReference type="Proteomes" id="UP001216390">
    <property type="component" value="Chromosome"/>
</dbReference>
<evidence type="ECO:0000313" key="3">
    <source>
        <dbReference type="EMBL" id="WCO67077.1"/>
    </source>
</evidence>
<keyword evidence="2" id="KW-0732">Signal</keyword>
<dbReference type="Gene3D" id="2.60.120.1140">
    <property type="entry name" value="Protein of unknown function DUF192"/>
    <property type="match status" value="1"/>
</dbReference>
<dbReference type="InterPro" id="IPR038695">
    <property type="entry name" value="Saro_0823-like_sf"/>
</dbReference>
<feature type="signal peptide" evidence="2">
    <location>
        <begin position="1"/>
        <end position="19"/>
    </location>
</feature>
<dbReference type="EMBL" id="CP116942">
    <property type="protein sequence ID" value="WCO67077.1"/>
    <property type="molecule type" value="Genomic_DNA"/>
</dbReference>
<protein>
    <submittedName>
        <fullName evidence="3">DUF192 domain-containing protein</fullName>
    </submittedName>
</protein>
<feature type="compositionally biased region" description="Low complexity" evidence="1">
    <location>
        <begin position="29"/>
        <end position="46"/>
    </location>
</feature>
<dbReference type="PANTHER" id="PTHR37953:SF1">
    <property type="entry name" value="UPF0127 PROTEIN MJ1496"/>
    <property type="match status" value="1"/>
</dbReference>
<dbReference type="InterPro" id="IPR003795">
    <property type="entry name" value="DUF192"/>
</dbReference>
<keyword evidence="4" id="KW-1185">Reference proteome</keyword>
<organism evidence="3 4">
    <name type="scientific">Iamia majanohamensis</name>
    <dbReference type="NCBI Taxonomy" id="467976"/>
    <lineage>
        <taxon>Bacteria</taxon>
        <taxon>Bacillati</taxon>
        <taxon>Actinomycetota</taxon>
        <taxon>Acidimicrobiia</taxon>
        <taxon>Acidimicrobiales</taxon>
        <taxon>Iamiaceae</taxon>
        <taxon>Iamia</taxon>
    </lineage>
</organism>
<name>A0AAE9Y5W4_9ACTN</name>
<evidence type="ECO:0000256" key="2">
    <source>
        <dbReference type="SAM" id="SignalP"/>
    </source>
</evidence>
<proteinExistence type="predicted"/>
<dbReference type="PANTHER" id="PTHR37953">
    <property type="entry name" value="UPF0127 PROTEIN MJ1496"/>
    <property type="match status" value="1"/>
</dbReference>
<sequence>MRALAALLACIVALGAACGSESVDDAAATTTTTTSAPRATSAAPDTGSLPPVDGPFAPGRTQLPGFGEVQVRIVDGPDGEPIVLCVLLAETPEQRARGLMEVTDADLGGYDGMLFTFDSDRDGGFYMKDTVLPLSIAYLDEDGTTVDTRDMEPCPPETETCPTYPPSGPYRAALEVPQGGLAPLGLEAGAPARLEQAGACAPAETT</sequence>
<feature type="chain" id="PRO_5042067957" evidence="2">
    <location>
        <begin position="20"/>
        <end position="206"/>
    </location>
</feature>
<dbReference type="RefSeq" id="WP_272736599.1">
    <property type="nucleotide sequence ID" value="NZ_CP116942.1"/>
</dbReference>